<accession>A0AAW2YJV9</accession>
<evidence type="ECO:0000313" key="11">
    <source>
        <dbReference type="Proteomes" id="UP001431209"/>
    </source>
</evidence>
<dbReference type="GO" id="GO:0016020">
    <property type="term" value="C:membrane"/>
    <property type="evidence" value="ECO:0007669"/>
    <property type="project" value="UniProtKB-SubCell"/>
</dbReference>
<keyword evidence="6 8" id="KW-1133">Transmembrane helix</keyword>
<dbReference type="FunFam" id="3.40.50.300:FF:000665">
    <property type="entry name" value="ABC transporter A family member 2"/>
    <property type="match status" value="1"/>
</dbReference>
<evidence type="ECO:0000256" key="3">
    <source>
        <dbReference type="ARBA" id="ARBA00022692"/>
    </source>
</evidence>
<keyword evidence="11" id="KW-1185">Reference proteome</keyword>
<dbReference type="EMBL" id="JAOPGA020000184">
    <property type="protein sequence ID" value="KAL0477482.1"/>
    <property type="molecule type" value="Genomic_DNA"/>
</dbReference>
<reference evidence="10 11" key="1">
    <citation type="submission" date="2024-03" db="EMBL/GenBank/DDBJ databases">
        <title>The Acrasis kona genome and developmental transcriptomes reveal deep origins of eukaryotic multicellular pathways.</title>
        <authorList>
            <person name="Sheikh S."/>
            <person name="Fu C.-J."/>
            <person name="Brown M.W."/>
            <person name="Baldauf S.L."/>
        </authorList>
    </citation>
    <scope>NUCLEOTIDE SEQUENCE [LARGE SCALE GENOMIC DNA]</scope>
    <source>
        <strain evidence="10 11">ATCC MYA-3509</strain>
    </source>
</reference>
<dbReference type="SMART" id="SM00382">
    <property type="entry name" value="AAA"/>
    <property type="match status" value="1"/>
</dbReference>
<evidence type="ECO:0000256" key="8">
    <source>
        <dbReference type="SAM" id="Phobius"/>
    </source>
</evidence>
<dbReference type="Pfam" id="PF12698">
    <property type="entry name" value="ABC2_membrane_3"/>
    <property type="match status" value="1"/>
</dbReference>
<comment type="caution">
    <text evidence="10">The sequence shown here is derived from an EMBL/GenBank/DDBJ whole genome shotgun (WGS) entry which is preliminary data.</text>
</comment>
<keyword evidence="3 8" id="KW-0812">Transmembrane</keyword>
<feature type="transmembrane region" description="Helical" evidence="8">
    <location>
        <begin position="371"/>
        <end position="393"/>
    </location>
</feature>
<dbReference type="InterPro" id="IPR003593">
    <property type="entry name" value="AAA+_ATPase"/>
</dbReference>
<dbReference type="SUPFAM" id="SSF52540">
    <property type="entry name" value="P-loop containing nucleoside triphosphate hydrolases"/>
    <property type="match status" value="1"/>
</dbReference>
<dbReference type="GO" id="GO:0016887">
    <property type="term" value="F:ATP hydrolysis activity"/>
    <property type="evidence" value="ECO:0007669"/>
    <property type="project" value="InterPro"/>
</dbReference>
<proteinExistence type="predicted"/>
<keyword evidence="4" id="KW-0547">Nucleotide-binding</keyword>
<evidence type="ECO:0000313" key="10">
    <source>
        <dbReference type="EMBL" id="KAL0477482.1"/>
    </source>
</evidence>
<evidence type="ECO:0000259" key="9">
    <source>
        <dbReference type="PROSITE" id="PS50893"/>
    </source>
</evidence>
<evidence type="ECO:0000256" key="7">
    <source>
        <dbReference type="ARBA" id="ARBA00023136"/>
    </source>
</evidence>
<comment type="subcellular location">
    <subcellularLocation>
        <location evidence="1">Membrane</location>
        <topology evidence="1">Multi-pass membrane protein</topology>
    </subcellularLocation>
</comment>
<feature type="transmembrane region" description="Helical" evidence="8">
    <location>
        <begin position="335"/>
        <end position="359"/>
    </location>
</feature>
<dbReference type="Pfam" id="PF00005">
    <property type="entry name" value="ABC_tran"/>
    <property type="match status" value="1"/>
</dbReference>
<feature type="transmembrane region" description="Helical" evidence="8">
    <location>
        <begin position="299"/>
        <end position="329"/>
    </location>
</feature>
<dbReference type="CDD" id="cd03263">
    <property type="entry name" value="ABC_subfamily_A"/>
    <property type="match status" value="1"/>
</dbReference>
<dbReference type="GO" id="GO:0005319">
    <property type="term" value="F:lipid transporter activity"/>
    <property type="evidence" value="ECO:0007669"/>
    <property type="project" value="TreeGrafter"/>
</dbReference>
<dbReference type="Proteomes" id="UP001431209">
    <property type="component" value="Unassembled WGS sequence"/>
</dbReference>
<sequence>MLQGDQHKKSLASTHERSFFGRYFLQLRVLLKKNWWLSIAQWRLALIQLGSPIIFAGLLFLLQILYNNVEGNMDKHPIPIPLGGITRCTSINQQQPCISLLYAPKRGSNKIIDRVMDEIAREYGFSISEEDINTTYPNNINHDIYTLPSEPLLSDFIIKHPNVTQLGKSLFHSSINVGSAINFEQPKTWGILPYAPYRLFYNVTASDSDFPSVAIRALDQAILRVNSPDPNANISIHSAGFPEVLPAFMNQNVVSQLGAFWFYCPPVFNFIILLNQIVTENELKLRLTMGTMGLNNSMYWLSWFITSCVINALATLSLIASGCAFQFSFFLNTNILVSFLTFFAFSTAMATLAFLCSAFVSNSKTATTVGFVIFVFGLILQTLFASIAIYFWYLHDTNPVYKYLFAFYPPFNFAKLFSDIAQLSTPKFDPNTGASTSVTGYPLNQLIEPIHVQFFNVDSPPAYQSLLYLLMNITLFVVLAWYFDNIFQMPRKAPWFFLQPSYWGLNWGGVRSNEVADQDQINEMSLDAQNEMDKSLSIGEHDAKNYLQVLNLTKIYDLNIFKKIAAAITKKSNSFKAISNMYLSIQTGQCLCLLGHNGAGKTTLVNILTGLIRETSGHVNVLGLSLQSNIEQVRRLLGCCPQHDVLFGELTPSQHLQLFAELKGVPHHAIKDALDQALHMVELYDRRNDRCSGFSGGMKRRLSLAISCIGDPQILFLDEPTTGLDPLTKRKVWDLIKVMKKDRIVVLTTHSMSECDYLSDRIAVMADGKIKCLGDSLNLKNRFGEGYRITIVVADSNHIESVVKSISQIMTQDQLELNAQNSNSLKYTIKDQSHVPVLMDQIESKKIPYIKDWSLSHASLEDVFLSVTKMAQEEKL</sequence>
<keyword evidence="2" id="KW-0813">Transport</keyword>
<evidence type="ECO:0000256" key="4">
    <source>
        <dbReference type="ARBA" id="ARBA00022741"/>
    </source>
</evidence>
<keyword evidence="5" id="KW-0067">ATP-binding</keyword>
<dbReference type="InterPro" id="IPR003439">
    <property type="entry name" value="ABC_transporter-like_ATP-bd"/>
</dbReference>
<dbReference type="PANTHER" id="PTHR19229">
    <property type="entry name" value="ATP-BINDING CASSETTE TRANSPORTER SUBFAMILY A ABCA"/>
    <property type="match status" value="1"/>
</dbReference>
<dbReference type="InterPro" id="IPR013525">
    <property type="entry name" value="ABC2_TM"/>
</dbReference>
<dbReference type="GO" id="GO:0005524">
    <property type="term" value="F:ATP binding"/>
    <property type="evidence" value="ECO:0007669"/>
    <property type="project" value="UniProtKB-KW"/>
</dbReference>
<organism evidence="10 11">
    <name type="scientific">Acrasis kona</name>
    <dbReference type="NCBI Taxonomy" id="1008807"/>
    <lineage>
        <taxon>Eukaryota</taxon>
        <taxon>Discoba</taxon>
        <taxon>Heterolobosea</taxon>
        <taxon>Tetramitia</taxon>
        <taxon>Eutetramitia</taxon>
        <taxon>Acrasidae</taxon>
        <taxon>Acrasis</taxon>
    </lineage>
</organism>
<evidence type="ECO:0000256" key="5">
    <source>
        <dbReference type="ARBA" id="ARBA00022840"/>
    </source>
</evidence>
<feature type="transmembrane region" description="Helical" evidence="8">
    <location>
        <begin position="260"/>
        <end position="278"/>
    </location>
</feature>
<dbReference type="InterPro" id="IPR026082">
    <property type="entry name" value="ABCA"/>
</dbReference>
<dbReference type="GO" id="GO:0140359">
    <property type="term" value="F:ABC-type transporter activity"/>
    <property type="evidence" value="ECO:0007669"/>
    <property type="project" value="InterPro"/>
</dbReference>
<feature type="transmembrane region" description="Helical" evidence="8">
    <location>
        <begin position="42"/>
        <end position="66"/>
    </location>
</feature>
<dbReference type="InterPro" id="IPR027417">
    <property type="entry name" value="P-loop_NTPase"/>
</dbReference>
<protein>
    <recommendedName>
        <fullName evidence="9">ABC transporter domain-containing protein</fullName>
    </recommendedName>
</protein>
<gene>
    <name evidence="10" type="ORF">AKO1_008212</name>
</gene>
<dbReference type="Gene3D" id="3.40.50.300">
    <property type="entry name" value="P-loop containing nucleotide triphosphate hydrolases"/>
    <property type="match status" value="1"/>
</dbReference>
<keyword evidence="7 8" id="KW-0472">Membrane</keyword>
<evidence type="ECO:0000256" key="1">
    <source>
        <dbReference type="ARBA" id="ARBA00004141"/>
    </source>
</evidence>
<feature type="transmembrane region" description="Helical" evidence="8">
    <location>
        <begin position="465"/>
        <end position="483"/>
    </location>
</feature>
<name>A0AAW2YJV9_9EUKA</name>
<feature type="domain" description="ABC transporter" evidence="9">
    <location>
        <begin position="555"/>
        <end position="792"/>
    </location>
</feature>
<evidence type="ECO:0000256" key="2">
    <source>
        <dbReference type="ARBA" id="ARBA00022448"/>
    </source>
</evidence>
<dbReference type="AlphaFoldDB" id="A0AAW2YJV9"/>
<dbReference type="PROSITE" id="PS50893">
    <property type="entry name" value="ABC_TRANSPORTER_2"/>
    <property type="match status" value="1"/>
</dbReference>
<evidence type="ECO:0000256" key="6">
    <source>
        <dbReference type="ARBA" id="ARBA00022989"/>
    </source>
</evidence>